<protein>
    <submittedName>
        <fullName evidence="2">Uncharacterized protein</fullName>
    </submittedName>
</protein>
<dbReference type="VEuPathDB" id="PlasmoDB:PCOAH_00046690"/>
<evidence type="ECO:0000313" key="3">
    <source>
        <dbReference type="Proteomes" id="UP000092716"/>
    </source>
</evidence>
<organism evidence="2 3">
    <name type="scientific">Plasmodium coatneyi</name>
    <dbReference type="NCBI Taxonomy" id="208452"/>
    <lineage>
        <taxon>Eukaryota</taxon>
        <taxon>Sar</taxon>
        <taxon>Alveolata</taxon>
        <taxon>Apicomplexa</taxon>
        <taxon>Aconoidasida</taxon>
        <taxon>Haemosporida</taxon>
        <taxon>Plasmodiidae</taxon>
        <taxon>Plasmodium</taxon>
    </lineage>
</organism>
<dbReference type="EMBL" id="CP016250">
    <property type="protein sequence ID" value="ANQ09698.1"/>
    <property type="molecule type" value="Genomic_DNA"/>
</dbReference>
<evidence type="ECO:0000313" key="2">
    <source>
        <dbReference type="EMBL" id="ANQ09698.1"/>
    </source>
</evidence>
<keyword evidence="3" id="KW-1185">Reference proteome</keyword>
<dbReference type="AlphaFoldDB" id="A0A1B1E3W3"/>
<dbReference type="OrthoDB" id="372503at2759"/>
<dbReference type="GeneID" id="30911400"/>
<dbReference type="KEGG" id="pcot:PCOAH_00046690"/>
<sequence>MFQKISCLPLIGKICKNYQKATFASVQLVNKIVRTKNWFSFNNLANGKDEAVRNVLDDNISFFLFGDCTVYHRKGLTYEIGHRRSVHLGNSTELIIPTHGIRNSIRGRHCGVQNPHRSEDSGKGTGAPSTNSIRNAGVEKTLHFSWLKNIRKKQYYKIIGKMGVKKRNAGMYWSFYVNKRKKIRKKRRTI</sequence>
<gene>
    <name evidence="2" type="ORF">PCOAH_00046690</name>
</gene>
<dbReference type="RefSeq" id="XP_019916393.1">
    <property type="nucleotide sequence ID" value="XM_020061453.1"/>
</dbReference>
<proteinExistence type="predicted"/>
<accession>A0A1B1E3W3</accession>
<reference evidence="3" key="1">
    <citation type="submission" date="2016-06" db="EMBL/GenBank/DDBJ databases">
        <title>First high quality genome sequence of Plasmodium coatneyi using continuous long reads from single molecule, real-time sequencing.</title>
        <authorList>
            <person name="Chien J.-T."/>
            <person name="Pakala S.B."/>
            <person name="Geraldo J.A."/>
            <person name="Lapp S.A."/>
            <person name="Barnwell J.W."/>
            <person name="Kissinger J.C."/>
            <person name="Galinski M.R."/>
            <person name="Humphrey J.C."/>
        </authorList>
    </citation>
    <scope>NUCLEOTIDE SEQUENCE [LARGE SCALE GENOMIC DNA]</scope>
    <source>
        <strain evidence="3">Hackeri</strain>
    </source>
</reference>
<dbReference type="Proteomes" id="UP000092716">
    <property type="component" value="Chromosome 12"/>
</dbReference>
<feature type="region of interest" description="Disordered" evidence="1">
    <location>
        <begin position="111"/>
        <end position="133"/>
    </location>
</feature>
<evidence type="ECO:0000256" key="1">
    <source>
        <dbReference type="SAM" id="MobiDB-lite"/>
    </source>
</evidence>
<name>A0A1B1E3W3_9APIC</name>